<dbReference type="KEGG" id="nph:NP_4122A"/>
<reference evidence="2 3" key="1">
    <citation type="journal article" date="2005" name="Genome Res.">
        <title>Living with two extremes: conclusions from the genome sequence of Natronomonas pharaonis.</title>
        <authorList>
            <person name="Falb M."/>
            <person name="Pfeiffer F."/>
            <person name="Palm P."/>
            <person name="Rodewald K."/>
            <person name="Hickmann V."/>
            <person name="Tittor J."/>
            <person name="Oesterhelt D."/>
        </authorList>
    </citation>
    <scope>NUCLEOTIDE SEQUENCE [LARGE SCALE GENOMIC DNA]</scope>
    <source>
        <strain evidence="3">ATCC 35678 / DSM 2160 / CIP 103997 / JCM 8858 / NBRC 14720 / NCIMB 2260 / Gabara</strain>
    </source>
</reference>
<keyword evidence="2" id="KW-0489">Methyltransferase</keyword>
<dbReference type="InterPro" id="IPR029063">
    <property type="entry name" value="SAM-dependent_MTases_sf"/>
</dbReference>
<dbReference type="Pfam" id="PF08241">
    <property type="entry name" value="Methyltransf_11"/>
    <property type="match status" value="1"/>
</dbReference>
<dbReference type="EC" id="2.1.1.-" evidence="2"/>
<name>A0A1U7EY47_NATPD</name>
<gene>
    <name evidence="2" type="ordered locus">NP_4122A</name>
</gene>
<dbReference type="HOGENOM" id="CLU_037990_16_1_2"/>
<accession>A0A1U7EY47</accession>
<dbReference type="PANTHER" id="PTHR43591:SF110">
    <property type="entry name" value="RHODANESE DOMAIN-CONTAINING PROTEIN"/>
    <property type="match status" value="1"/>
</dbReference>
<dbReference type="GO" id="GO:0008757">
    <property type="term" value="F:S-adenosylmethionine-dependent methyltransferase activity"/>
    <property type="evidence" value="ECO:0007669"/>
    <property type="project" value="InterPro"/>
</dbReference>
<protein>
    <submittedName>
        <fullName evidence="2">Probable S-adenosylmethionine-dependent methyltransferase</fullName>
        <ecNumber evidence="2">2.1.1.-</ecNumber>
    </submittedName>
</protein>
<dbReference type="EMBL" id="CR936257">
    <property type="protein sequence ID" value="CAI50152.2"/>
    <property type="molecule type" value="Genomic_DNA"/>
</dbReference>
<feature type="domain" description="Methyltransferase type 11" evidence="1">
    <location>
        <begin position="43"/>
        <end position="134"/>
    </location>
</feature>
<evidence type="ECO:0000259" key="1">
    <source>
        <dbReference type="Pfam" id="PF08241"/>
    </source>
</evidence>
<dbReference type="STRING" id="348780.NP_4122A"/>
<dbReference type="GO" id="GO:0032259">
    <property type="term" value="P:methylation"/>
    <property type="evidence" value="ECO:0007669"/>
    <property type="project" value="UniProtKB-KW"/>
</dbReference>
<dbReference type="InterPro" id="IPR013216">
    <property type="entry name" value="Methyltransf_11"/>
</dbReference>
<dbReference type="Gene3D" id="3.40.50.150">
    <property type="entry name" value="Vaccinia Virus protein VP39"/>
    <property type="match status" value="1"/>
</dbReference>
<dbReference type="eggNOG" id="arCOG02702">
    <property type="taxonomic scope" value="Archaea"/>
</dbReference>
<dbReference type="EnsemblBacteria" id="CAI50152">
    <property type="protein sequence ID" value="CAI50152"/>
    <property type="gene ID" value="NP_4122A"/>
</dbReference>
<keyword evidence="3" id="KW-1185">Reference proteome</keyword>
<evidence type="ECO:0000313" key="2">
    <source>
        <dbReference type="EMBL" id="CAI50152.2"/>
    </source>
</evidence>
<dbReference type="OrthoDB" id="302307at2157"/>
<dbReference type="AlphaFoldDB" id="A0A1U7EY47"/>
<dbReference type="RefSeq" id="WP_011323768.1">
    <property type="nucleotide sequence ID" value="NC_007426.1"/>
</dbReference>
<proteinExistence type="predicted"/>
<organism evidence="2 3">
    <name type="scientific">Natronomonas pharaonis (strain ATCC 35678 / DSM 2160 / CIP 103997 / JCM 8858 / NBRC 14720 / NCIMB 2260 / Gabara)</name>
    <name type="common">Halobacterium pharaonis</name>
    <dbReference type="NCBI Taxonomy" id="348780"/>
    <lineage>
        <taxon>Archaea</taxon>
        <taxon>Methanobacteriati</taxon>
        <taxon>Methanobacteriota</taxon>
        <taxon>Stenosarchaea group</taxon>
        <taxon>Halobacteria</taxon>
        <taxon>Halobacteriales</taxon>
        <taxon>Natronomonadaceae</taxon>
        <taxon>Natronomonas</taxon>
    </lineage>
</organism>
<dbReference type="Proteomes" id="UP000002698">
    <property type="component" value="Chromosome"/>
</dbReference>
<keyword evidence="2" id="KW-0808">Transferase</keyword>
<dbReference type="CDD" id="cd02440">
    <property type="entry name" value="AdoMet_MTases"/>
    <property type="match status" value="1"/>
</dbReference>
<dbReference type="PANTHER" id="PTHR43591">
    <property type="entry name" value="METHYLTRANSFERASE"/>
    <property type="match status" value="1"/>
</dbReference>
<evidence type="ECO:0000313" key="3">
    <source>
        <dbReference type="Proteomes" id="UP000002698"/>
    </source>
</evidence>
<dbReference type="SUPFAM" id="SSF53335">
    <property type="entry name" value="S-adenosyl-L-methionine-dependent methyltransferases"/>
    <property type="match status" value="1"/>
</dbReference>
<sequence length="186" mass="20051">MGHHTFDSDRAAQLEEAGRRYRYLSRDELLGALAPDGDEVVADLGSGTGFYTDDIAPHVGGVHAVDIQEQMHEFYREKGVPENVSLVTSGIADLPFEPGALDAAVSTMTYHEFASDEALAELTRVLADGGRFVVADWRAGGNGEAGPPLDERYSATAAADALAAAGFERRREETRPETFLLVVQAR</sequence>
<dbReference type="GeneID" id="3701980"/>